<dbReference type="Pfam" id="PF02668">
    <property type="entry name" value="TauD"/>
    <property type="match status" value="1"/>
</dbReference>
<evidence type="ECO:0000259" key="6">
    <source>
        <dbReference type="Pfam" id="PF02668"/>
    </source>
</evidence>
<evidence type="ECO:0000313" key="8">
    <source>
        <dbReference type="Proteomes" id="UP001381693"/>
    </source>
</evidence>
<sequence length="324" mass="37730">MQRREHHEKVLMQRNYSFIFFKFPKVKKQATTLMGTQESNPNFYQLSPAPKIGCEVRGIDLKKDVSKEVIAAIKRDVTKHRLLIFKDQGIVSGDRHVEIAKWFAEPDSTFYKHPKSPHPDVFRVSNDRSEGCTNVGRTGWHIDGSFQEAPFSYALYHMVGVPSYGPTVFAPLNEIVEELPREKRIRWERLYMASDRRSGPIHPLIYSHPLTKKKVLCFHLGMTESFIWDYKTPQQRQTSEDETYSILREIHHEFVKDNKARQYAHEWKVGDFIISDNQSVGHEAAPETQLPRSQVGLRVLHRVTTLGHCPPVKEYDYRKELGIE</sequence>
<dbReference type="SUPFAM" id="SSF51197">
    <property type="entry name" value="Clavaminate synthase-like"/>
    <property type="match status" value="1"/>
</dbReference>
<keyword evidence="5" id="KW-0408">Iron</keyword>
<evidence type="ECO:0000256" key="2">
    <source>
        <dbReference type="ARBA" id="ARBA00022723"/>
    </source>
</evidence>
<dbReference type="PANTHER" id="PTHR43779:SF3">
    <property type="entry name" value="(3R)-3-[(CARBOXYMETHYL)AMINO]FATTY ACID OXYGENASE_DECARBOXYLASE"/>
    <property type="match status" value="1"/>
</dbReference>
<keyword evidence="3" id="KW-0223">Dioxygenase</keyword>
<dbReference type="InterPro" id="IPR051178">
    <property type="entry name" value="TfdA_dioxygenase"/>
</dbReference>
<dbReference type="InterPro" id="IPR042098">
    <property type="entry name" value="TauD-like_sf"/>
</dbReference>
<accession>A0AAN8WS36</accession>
<dbReference type="GO" id="GO:0051213">
    <property type="term" value="F:dioxygenase activity"/>
    <property type="evidence" value="ECO:0007669"/>
    <property type="project" value="UniProtKB-KW"/>
</dbReference>
<keyword evidence="2" id="KW-0479">Metal-binding</keyword>
<evidence type="ECO:0000313" key="7">
    <source>
        <dbReference type="EMBL" id="KAK7070022.1"/>
    </source>
</evidence>
<protein>
    <recommendedName>
        <fullName evidence="6">TauD/TfdA-like domain-containing protein</fullName>
    </recommendedName>
</protein>
<evidence type="ECO:0000256" key="5">
    <source>
        <dbReference type="ARBA" id="ARBA00023004"/>
    </source>
</evidence>
<reference evidence="7 8" key="1">
    <citation type="submission" date="2023-11" db="EMBL/GenBank/DDBJ databases">
        <title>Halocaridina rubra genome assembly.</title>
        <authorList>
            <person name="Smith C."/>
        </authorList>
    </citation>
    <scope>NUCLEOTIDE SEQUENCE [LARGE SCALE GENOMIC DNA]</scope>
    <source>
        <strain evidence="7">EP-1</strain>
        <tissue evidence="7">Whole</tissue>
    </source>
</reference>
<evidence type="ECO:0000256" key="4">
    <source>
        <dbReference type="ARBA" id="ARBA00023002"/>
    </source>
</evidence>
<keyword evidence="8" id="KW-1185">Reference proteome</keyword>
<evidence type="ECO:0000256" key="3">
    <source>
        <dbReference type="ARBA" id="ARBA00022964"/>
    </source>
</evidence>
<keyword evidence="4" id="KW-0560">Oxidoreductase</keyword>
<dbReference type="Gene3D" id="3.60.130.10">
    <property type="entry name" value="Clavaminate synthase-like"/>
    <property type="match status" value="1"/>
</dbReference>
<organism evidence="7 8">
    <name type="scientific">Halocaridina rubra</name>
    <name type="common">Hawaiian red shrimp</name>
    <dbReference type="NCBI Taxonomy" id="373956"/>
    <lineage>
        <taxon>Eukaryota</taxon>
        <taxon>Metazoa</taxon>
        <taxon>Ecdysozoa</taxon>
        <taxon>Arthropoda</taxon>
        <taxon>Crustacea</taxon>
        <taxon>Multicrustacea</taxon>
        <taxon>Malacostraca</taxon>
        <taxon>Eumalacostraca</taxon>
        <taxon>Eucarida</taxon>
        <taxon>Decapoda</taxon>
        <taxon>Pleocyemata</taxon>
        <taxon>Caridea</taxon>
        <taxon>Atyoidea</taxon>
        <taxon>Atyidae</taxon>
        <taxon>Halocaridina</taxon>
    </lineage>
</organism>
<feature type="domain" description="TauD/TfdA-like" evidence="6">
    <location>
        <begin position="48"/>
        <end position="287"/>
    </location>
</feature>
<dbReference type="AlphaFoldDB" id="A0AAN8WS36"/>
<dbReference type="InterPro" id="IPR003819">
    <property type="entry name" value="TauD/TfdA-like"/>
</dbReference>
<dbReference type="GO" id="GO:0046872">
    <property type="term" value="F:metal ion binding"/>
    <property type="evidence" value="ECO:0007669"/>
    <property type="project" value="UniProtKB-KW"/>
</dbReference>
<gene>
    <name evidence="7" type="ORF">SK128_007847</name>
</gene>
<dbReference type="EMBL" id="JAXCGZ010015600">
    <property type="protein sequence ID" value="KAK7070022.1"/>
    <property type="molecule type" value="Genomic_DNA"/>
</dbReference>
<comment type="caution">
    <text evidence="7">The sequence shown here is derived from an EMBL/GenBank/DDBJ whole genome shotgun (WGS) entry which is preliminary data.</text>
</comment>
<proteinExistence type="inferred from homology"/>
<evidence type="ECO:0000256" key="1">
    <source>
        <dbReference type="ARBA" id="ARBA00005896"/>
    </source>
</evidence>
<name>A0AAN8WS36_HALRR</name>
<dbReference type="Proteomes" id="UP001381693">
    <property type="component" value="Unassembled WGS sequence"/>
</dbReference>
<comment type="similarity">
    <text evidence="1">Belongs to the TfdA dioxygenase family.</text>
</comment>
<dbReference type="PANTHER" id="PTHR43779">
    <property type="entry name" value="DIOXYGENASE RV0097-RELATED"/>
    <property type="match status" value="1"/>
</dbReference>